<gene>
    <name evidence="1" type="ORF">B1A74_00215</name>
</gene>
<dbReference type="CDD" id="cd03801">
    <property type="entry name" value="GT4_PimA-like"/>
    <property type="match status" value="1"/>
</dbReference>
<dbReference type="GO" id="GO:0016757">
    <property type="term" value="F:glycosyltransferase activity"/>
    <property type="evidence" value="ECO:0007669"/>
    <property type="project" value="TreeGrafter"/>
</dbReference>
<dbReference type="OrthoDB" id="9807209at2"/>
<dbReference type="PANTHER" id="PTHR12526">
    <property type="entry name" value="GLYCOSYLTRANSFERASE"/>
    <property type="match status" value="1"/>
</dbReference>
<keyword evidence="1" id="KW-0808">Transferase</keyword>
<dbReference type="EMBL" id="MUZR01000002">
    <property type="protein sequence ID" value="OOC11434.1"/>
    <property type="molecule type" value="Genomic_DNA"/>
</dbReference>
<comment type="caution">
    <text evidence="1">The sequence shown here is derived from an EMBL/GenBank/DDBJ whole genome shotgun (WGS) entry which is preliminary data.</text>
</comment>
<evidence type="ECO:0000313" key="1">
    <source>
        <dbReference type="EMBL" id="OOC11434.1"/>
    </source>
</evidence>
<dbReference type="Pfam" id="PF13692">
    <property type="entry name" value="Glyco_trans_1_4"/>
    <property type="match status" value="1"/>
</dbReference>
<dbReference type="Gene3D" id="3.40.50.2000">
    <property type="entry name" value="Glycogen Phosphorylase B"/>
    <property type="match status" value="2"/>
</dbReference>
<dbReference type="NCBIfam" id="TIGR03087">
    <property type="entry name" value="stp1"/>
    <property type="match status" value="1"/>
</dbReference>
<reference evidence="1 2" key="1">
    <citation type="submission" date="2017-02" db="EMBL/GenBank/DDBJ databases">
        <title>Genomic diversity within the haloalkaliphilic genus Thioalkalivibrio.</title>
        <authorList>
            <person name="Ahn A.-C."/>
            <person name="Meier-Kolthoff J."/>
            <person name="Overmars L."/>
            <person name="Richter M."/>
            <person name="Woyke T."/>
            <person name="Sorokin D.Y."/>
            <person name="Muyzer G."/>
        </authorList>
    </citation>
    <scope>NUCLEOTIDE SEQUENCE [LARGE SCALE GENOMIC DNA]</scope>
    <source>
        <strain evidence="1 2">HL17</strain>
    </source>
</reference>
<dbReference type="STRING" id="252474.B1A74_00215"/>
<sequence>MDDLLYLVHRIPWPPNKGDKIRSYHILHYLVRHYRVHLGTFIDDPADRTYIGELEALCASVCVRPLPGRRARLRALRGFATGEALTLPWYRDPALQHWVDRTLEAHPVERALIFSSAMGQYVDHRPGLTRVTDFVDVDSDKWTQYAQTRRWPMNAVYRREGRKLLDYERRLARSSDASLFVSPAEAESFRKLAPERAGRVHAMNNGVDTDFFAPARIPPQIPYAPDARALVFSGAMDYWPNVDAAIWFARSVFPRIRETEPTAEFHIVGSRPTPAVQELGALPGVEVTGFVEDMRPWIGHAELAVAPLRIARGIQNKVLEAMALARTVVASPQALEGLTAEREHEVIEADTDPETFAAAVLRALHDTGGHRGACARARVEADYNWGRNLAMLDRHLNASTHPSVVTSGTETA</sequence>
<accession>A0A1V3A266</accession>
<dbReference type="SUPFAM" id="SSF53756">
    <property type="entry name" value="UDP-Glycosyltransferase/glycogen phosphorylase"/>
    <property type="match status" value="1"/>
</dbReference>
<name>A0A1V3A266_9GAMM</name>
<protein>
    <submittedName>
        <fullName evidence="1">Sugar transferase</fullName>
    </submittedName>
</protein>
<dbReference type="AlphaFoldDB" id="A0A1V3A266"/>
<dbReference type="InterPro" id="IPR017521">
    <property type="entry name" value="Sugar_tfrase_PEP-CTERM_Stp1"/>
</dbReference>
<organism evidence="1 2">
    <name type="scientific">Thioalkalivibrio halophilus</name>
    <dbReference type="NCBI Taxonomy" id="252474"/>
    <lineage>
        <taxon>Bacteria</taxon>
        <taxon>Pseudomonadati</taxon>
        <taxon>Pseudomonadota</taxon>
        <taxon>Gammaproteobacteria</taxon>
        <taxon>Chromatiales</taxon>
        <taxon>Ectothiorhodospiraceae</taxon>
        <taxon>Thioalkalivibrio</taxon>
    </lineage>
</organism>
<dbReference type="PANTHER" id="PTHR12526:SF600">
    <property type="entry name" value="GLYCOSYL TRANSFERASE GROUP 1"/>
    <property type="match status" value="1"/>
</dbReference>
<proteinExistence type="predicted"/>
<evidence type="ECO:0000313" key="2">
    <source>
        <dbReference type="Proteomes" id="UP000189177"/>
    </source>
</evidence>
<dbReference type="Proteomes" id="UP000189177">
    <property type="component" value="Unassembled WGS sequence"/>
</dbReference>
<keyword evidence="2" id="KW-1185">Reference proteome</keyword>
<dbReference type="RefSeq" id="WP_077243419.1">
    <property type="nucleotide sequence ID" value="NZ_MUZR01000002.1"/>
</dbReference>